<comment type="similarity">
    <text evidence="1">Belongs to the glycosyl hydrolase 3 family.</text>
</comment>
<proteinExistence type="inferred from homology"/>
<protein>
    <submittedName>
        <fullName evidence="5">Beta-glucosidase</fullName>
    </submittedName>
</protein>
<dbReference type="InterPro" id="IPR013783">
    <property type="entry name" value="Ig-like_fold"/>
</dbReference>
<evidence type="ECO:0000313" key="6">
    <source>
        <dbReference type="Proteomes" id="UP000058074"/>
    </source>
</evidence>
<dbReference type="Gene3D" id="3.40.50.1700">
    <property type="entry name" value="Glycoside hydrolase family 3 C-terminal domain"/>
    <property type="match status" value="1"/>
</dbReference>
<evidence type="ECO:0000259" key="4">
    <source>
        <dbReference type="SMART" id="SM01217"/>
    </source>
</evidence>
<dbReference type="InterPro" id="IPR017853">
    <property type="entry name" value="GH"/>
</dbReference>
<feature type="chain" id="PRO_5006039148" evidence="3">
    <location>
        <begin position="26"/>
        <end position="736"/>
    </location>
</feature>
<dbReference type="PRINTS" id="PR00133">
    <property type="entry name" value="GLHYDRLASE3"/>
</dbReference>
<dbReference type="AlphaFoldDB" id="A0A0N9UYH6"/>
<dbReference type="InterPro" id="IPR026891">
    <property type="entry name" value="Fn3-like"/>
</dbReference>
<evidence type="ECO:0000313" key="5">
    <source>
        <dbReference type="EMBL" id="ALH80902.1"/>
    </source>
</evidence>
<dbReference type="SUPFAM" id="SSF51445">
    <property type="entry name" value="(Trans)glycosidases"/>
    <property type="match status" value="1"/>
</dbReference>
<dbReference type="GO" id="GO:0005975">
    <property type="term" value="P:carbohydrate metabolic process"/>
    <property type="evidence" value="ECO:0007669"/>
    <property type="project" value="InterPro"/>
</dbReference>
<sequence length="736" mass="77082">MGPWLCRAALFAACSPLAVASQAHAADTNNDADRRAATTEAAMTNEERVTLLNGILAMPLGDTKIPEGAPLGAGYIPGIERLGVPALTETDASLGVSYIGGLRGDGATALPSGMAMGSTWSPELMQKGGAQIAGEAHAKGFNVLLAGGINLVRDPRGGRAFEYLGEDPLHSGLLGGAAVAGIQSRNVISTIKHFVLNPTEIGRQFHNGIIDEGALRMSDLLAFEIAIEKGQPGSVMCAYNKVNGAQACGNDRMLNGILKGDWGYKGWVMSDWGSVRATDFALTGLDQQSGSQLDGAVFFGQPLLDAANRDKRYQLRIADMSRRILRSIYAVGVDRNPPRKAPIDVAAGAAVAQEIAEKGIVLLQNRGNILPLAATAKRILVVGGYADSGVLSGAGSSQTQGEGGPAVSLPTMKDGVFSALMAQNYHRSSPLDAIRARAPQAEVVFRDGRYPAEAALAAKNADLVIVFGTQWMTEGLDVPDLSLPQGQDAVIAAVGRANPNTVVVLETGGPVAMPWKDDVGAIVEAWYPGARGGEAIAAVLFGDVNPSGRLPVTFPASVAQLPRPALPGAETVEPSFAGHGKPGQTLDIDYDVEGADVGYRWFARKDEKPLYPFGYGLSYTSFERSGLAVSGGASPSASFTIRNSGARGGADVGQVYLIETPKGKTRRLAAFARVELKPGEARTLDVPIDPRLLAEWGPKGWTIAPGTYRFALGASAEELIGETAVTLAGKTWGYRK</sequence>
<organism evidence="5 6">
    <name type="scientific">Sphingopyxis macrogoltabida</name>
    <name type="common">Sphingomonas macrogoltabidus</name>
    <dbReference type="NCBI Taxonomy" id="33050"/>
    <lineage>
        <taxon>Bacteria</taxon>
        <taxon>Pseudomonadati</taxon>
        <taxon>Pseudomonadota</taxon>
        <taxon>Alphaproteobacteria</taxon>
        <taxon>Sphingomonadales</taxon>
        <taxon>Sphingomonadaceae</taxon>
        <taxon>Sphingopyxis</taxon>
    </lineage>
</organism>
<name>A0A0N9UYH6_SPHMC</name>
<feature type="domain" description="Fibronectin type III-like" evidence="4">
    <location>
        <begin position="651"/>
        <end position="716"/>
    </location>
</feature>
<dbReference type="InterPro" id="IPR001764">
    <property type="entry name" value="Glyco_hydro_3_N"/>
</dbReference>
<gene>
    <name evidence="5" type="ORF">AN936_11130</name>
</gene>
<dbReference type="Pfam" id="PF01915">
    <property type="entry name" value="Glyco_hydro_3_C"/>
    <property type="match status" value="1"/>
</dbReference>
<feature type="signal peptide" evidence="3">
    <location>
        <begin position="1"/>
        <end position="25"/>
    </location>
</feature>
<dbReference type="SMART" id="SM01217">
    <property type="entry name" value="Fn3_like"/>
    <property type="match status" value="1"/>
</dbReference>
<dbReference type="Pfam" id="PF14310">
    <property type="entry name" value="Fn3-like"/>
    <property type="match status" value="1"/>
</dbReference>
<dbReference type="InterPro" id="IPR002772">
    <property type="entry name" value="Glyco_hydro_3_C"/>
</dbReference>
<dbReference type="RefSeq" id="WP_054588205.1">
    <property type="nucleotide sequence ID" value="NZ_CP012700.1"/>
</dbReference>
<dbReference type="InterPro" id="IPR036962">
    <property type="entry name" value="Glyco_hydro_3_N_sf"/>
</dbReference>
<dbReference type="Proteomes" id="UP000058074">
    <property type="component" value="Chromosome"/>
</dbReference>
<dbReference type="KEGG" id="smag:AN936_11130"/>
<evidence type="ECO:0000256" key="2">
    <source>
        <dbReference type="ARBA" id="ARBA00022801"/>
    </source>
</evidence>
<reference evidence="5 6" key="1">
    <citation type="journal article" date="2015" name="Genome Announc.">
        <title>Complete Genome Sequence of Polypropylene Glycol- and Polyethylene Glycol-Degrading Sphingopyxis macrogoltabida Strain EY-1.</title>
        <authorList>
            <person name="Ohtsubo Y."/>
            <person name="Nagata Y."/>
            <person name="Numata M."/>
            <person name="Tsuchikane K."/>
            <person name="Hosoyama A."/>
            <person name="Yamazoe A."/>
            <person name="Tsuda M."/>
            <person name="Fujita N."/>
            <person name="Kawai F."/>
        </authorList>
    </citation>
    <scope>NUCLEOTIDE SEQUENCE [LARGE SCALE GENOMIC DNA]</scope>
    <source>
        <strain evidence="5 6">EY-1</strain>
    </source>
</reference>
<dbReference type="InterPro" id="IPR036881">
    <property type="entry name" value="Glyco_hydro_3_C_sf"/>
</dbReference>
<dbReference type="SUPFAM" id="SSF52279">
    <property type="entry name" value="Beta-D-glucan exohydrolase, C-terminal domain"/>
    <property type="match status" value="1"/>
</dbReference>
<accession>A0A0N9UYH6</accession>
<dbReference type="PANTHER" id="PTHR42715">
    <property type="entry name" value="BETA-GLUCOSIDASE"/>
    <property type="match status" value="1"/>
</dbReference>
<dbReference type="Gene3D" id="3.20.20.300">
    <property type="entry name" value="Glycoside hydrolase, family 3, N-terminal domain"/>
    <property type="match status" value="1"/>
</dbReference>
<dbReference type="OrthoDB" id="9781691at2"/>
<dbReference type="GO" id="GO:0004553">
    <property type="term" value="F:hydrolase activity, hydrolyzing O-glycosyl compounds"/>
    <property type="evidence" value="ECO:0007669"/>
    <property type="project" value="InterPro"/>
</dbReference>
<dbReference type="PATRIC" id="fig|33050.5.peg.2304"/>
<dbReference type="Pfam" id="PF00933">
    <property type="entry name" value="Glyco_hydro_3"/>
    <property type="match status" value="1"/>
</dbReference>
<dbReference type="InterPro" id="IPR050288">
    <property type="entry name" value="Cellulose_deg_GH3"/>
</dbReference>
<dbReference type="EMBL" id="CP012700">
    <property type="protein sequence ID" value="ALH80902.1"/>
    <property type="molecule type" value="Genomic_DNA"/>
</dbReference>
<dbReference type="Gene3D" id="2.60.40.10">
    <property type="entry name" value="Immunoglobulins"/>
    <property type="match status" value="1"/>
</dbReference>
<evidence type="ECO:0000256" key="1">
    <source>
        <dbReference type="ARBA" id="ARBA00005336"/>
    </source>
</evidence>
<keyword evidence="3" id="KW-0732">Signal</keyword>
<evidence type="ECO:0000256" key="3">
    <source>
        <dbReference type="SAM" id="SignalP"/>
    </source>
</evidence>
<keyword evidence="2" id="KW-0378">Hydrolase</keyword>
<dbReference type="PANTHER" id="PTHR42715:SF10">
    <property type="entry name" value="BETA-GLUCOSIDASE"/>
    <property type="match status" value="1"/>
</dbReference>